<dbReference type="EMBL" id="JAJSOF020000041">
    <property type="protein sequence ID" value="KAJ4425875.1"/>
    <property type="molecule type" value="Genomic_DNA"/>
</dbReference>
<dbReference type="SMART" id="SM00355">
    <property type="entry name" value="ZnF_C2H2"/>
    <property type="match status" value="9"/>
</dbReference>
<evidence type="ECO:0000256" key="9">
    <source>
        <dbReference type="PROSITE-ProRule" id="PRU00309"/>
    </source>
</evidence>
<evidence type="ECO:0000256" key="1">
    <source>
        <dbReference type="ARBA" id="ARBA00004123"/>
    </source>
</evidence>
<evidence type="ECO:0000256" key="7">
    <source>
        <dbReference type="ARBA" id="ARBA00023242"/>
    </source>
</evidence>
<proteinExistence type="predicted"/>
<dbReference type="SMART" id="SM00980">
    <property type="entry name" value="THAP"/>
    <property type="match status" value="1"/>
</dbReference>
<feature type="domain" description="C2H2-type" evidence="10">
    <location>
        <begin position="479"/>
        <end position="506"/>
    </location>
</feature>
<evidence type="ECO:0000259" key="11">
    <source>
        <dbReference type="PROSITE" id="PS50950"/>
    </source>
</evidence>
<keyword evidence="13" id="KW-1185">Reference proteome</keyword>
<feature type="domain" description="C2H2-type" evidence="10">
    <location>
        <begin position="507"/>
        <end position="534"/>
    </location>
</feature>
<dbReference type="Gene3D" id="3.30.160.60">
    <property type="entry name" value="Classic Zinc Finger"/>
    <property type="match status" value="9"/>
</dbReference>
<evidence type="ECO:0000256" key="6">
    <source>
        <dbReference type="ARBA" id="ARBA00023125"/>
    </source>
</evidence>
<feature type="domain" description="C2H2-type" evidence="10">
    <location>
        <begin position="395"/>
        <end position="422"/>
    </location>
</feature>
<feature type="domain" description="C2H2-type" evidence="10">
    <location>
        <begin position="451"/>
        <end position="478"/>
    </location>
</feature>
<dbReference type="PANTHER" id="PTHR24381:SF393">
    <property type="entry name" value="CHROMATIN-LINKED ADAPTOR FOR MSL PROTEINS, ISOFORM B"/>
    <property type="match status" value="1"/>
</dbReference>
<keyword evidence="2" id="KW-0479">Metal-binding</keyword>
<feature type="domain" description="C2H2-type" evidence="10">
    <location>
        <begin position="535"/>
        <end position="562"/>
    </location>
</feature>
<keyword evidence="7" id="KW-0539">Nucleus</keyword>
<protein>
    <submittedName>
        <fullName evidence="12">Uncharacterized protein</fullName>
    </submittedName>
</protein>
<dbReference type="PROSITE" id="PS00028">
    <property type="entry name" value="ZINC_FINGER_C2H2_1"/>
    <property type="match status" value="9"/>
</dbReference>
<reference evidence="12 13" key="1">
    <citation type="journal article" date="2022" name="Allergy">
        <title>Genome assembly and annotation of Periplaneta americana reveal a comprehensive cockroach allergen profile.</title>
        <authorList>
            <person name="Wang L."/>
            <person name="Xiong Q."/>
            <person name="Saelim N."/>
            <person name="Wang L."/>
            <person name="Nong W."/>
            <person name="Wan A.T."/>
            <person name="Shi M."/>
            <person name="Liu X."/>
            <person name="Cao Q."/>
            <person name="Hui J.H.L."/>
            <person name="Sookrung N."/>
            <person name="Leung T.F."/>
            <person name="Tungtrongchitr A."/>
            <person name="Tsui S.K.W."/>
        </authorList>
    </citation>
    <scope>NUCLEOTIDE SEQUENCE [LARGE SCALE GENOMIC DNA]</scope>
    <source>
        <strain evidence="12">PWHHKU_190912</strain>
    </source>
</reference>
<dbReference type="PROSITE" id="PS50157">
    <property type="entry name" value="ZINC_FINGER_C2H2_2"/>
    <property type="match status" value="9"/>
</dbReference>
<feature type="domain" description="C2H2-type" evidence="10">
    <location>
        <begin position="358"/>
        <end position="385"/>
    </location>
</feature>
<name>A0ABQ8RW20_PERAM</name>
<evidence type="ECO:0000256" key="3">
    <source>
        <dbReference type="ARBA" id="ARBA00022737"/>
    </source>
</evidence>
<feature type="domain" description="C2H2-type" evidence="10">
    <location>
        <begin position="563"/>
        <end position="593"/>
    </location>
</feature>
<evidence type="ECO:0000256" key="5">
    <source>
        <dbReference type="ARBA" id="ARBA00022833"/>
    </source>
</evidence>
<accession>A0ABQ8RW20</accession>
<feature type="domain" description="THAP-type" evidence="11">
    <location>
        <begin position="1"/>
        <end position="93"/>
    </location>
</feature>
<keyword evidence="3" id="KW-0677">Repeat</keyword>
<evidence type="ECO:0000256" key="8">
    <source>
        <dbReference type="PROSITE-ProRule" id="PRU00042"/>
    </source>
</evidence>
<feature type="domain" description="C2H2-type" evidence="10">
    <location>
        <begin position="423"/>
        <end position="450"/>
    </location>
</feature>
<keyword evidence="6 9" id="KW-0238">DNA-binding</keyword>
<evidence type="ECO:0000259" key="10">
    <source>
        <dbReference type="PROSITE" id="PS50157"/>
    </source>
</evidence>
<evidence type="ECO:0000256" key="4">
    <source>
        <dbReference type="ARBA" id="ARBA00022771"/>
    </source>
</evidence>
<dbReference type="Pfam" id="PF00096">
    <property type="entry name" value="zf-C2H2"/>
    <property type="match status" value="8"/>
</dbReference>
<comment type="subcellular location">
    <subcellularLocation>
        <location evidence="1">Nucleus</location>
    </subcellularLocation>
</comment>
<dbReference type="Pfam" id="PF05485">
    <property type="entry name" value="THAP"/>
    <property type="match status" value="1"/>
</dbReference>
<dbReference type="InterPro" id="IPR006612">
    <property type="entry name" value="THAP_Znf"/>
</dbReference>
<dbReference type="PANTHER" id="PTHR24381">
    <property type="entry name" value="ZINC FINGER PROTEIN"/>
    <property type="match status" value="1"/>
</dbReference>
<gene>
    <name evidence="12" type="ORF">ANN_27501</name>
</gene>
<evidence type="ECO:0000313" key="13">
    <source>
        <dbReference type="Proteomes" id="UP001148838"/>
    </source>
</evidence>
<feature type="domain" description="C2H2-type" evidence="10">
    <location>
        <begin position="594"/>
        <end position="621"/>
    </location>
</feature>
<dbReference type="InterPro" id="IPR013087">
    <property type="entry name" value="Znf_C2H2_type"/>
</dbReference>
<keyword evidence="4 8" id="KW-0863">Zinc-finger</keyword>
<evidence type="ECO:0000256" key="2">
    <source>
        <dbReference type="ARBA" id="ARBA00022723"/>
    </source>
</evidence>
<dbReference type="PROSITE" id="PS50950">
    <property type="entry name" value="ZF_THAP"/>
    <property type="match status" value="1"/>
</dbReference>
<dbReference type="SUPFAM" id="SSF57716">
    <property type="entry name" value="Glucocorticoid receptor-like (DNA-binding domain)"/>
    <property type="match status" value="1"/>
</dbReference>
<comment type="caution">
    <text evidence="12">The sequence shown here is derived from an EMBL/GenBank/DDBJ whole genome shotgun (WGS) entry which is preliminary data.</text>
</comment>
<sequence length="649" mass="74819">MPSCFVPGCNSGYRNCKELRRFFFPPKDKVLFQKWCKAVSRKDRKLHARSYICDKHFSDDFIVKADKFIIQGKKVELPRKNWRLRPDAIPHIFPNLPRYPSRREKKRRFPTRRTSIPSDRNVPLPEENLLDLHVTEIKTECMDHEYEVKSEMTFEETALSVDFSIVKNEAEEEFCDLDRVKQEVKLEVTAEEDEVLTERISVSQQKCGKMCVTVDNLLSFAVHVFMMDMMNFQPEVDPLSIQRSNDTDLEDTKPLSEEGNLLDLHVTGIKTECMEPSYDLKSYVTFDETPESVDFPIVKTEIKEWSCDKSEMEVEVKLEVTADEDEVLTESIAVTNGEDSYDDNIVQDEDQDSSKKIYKCGVCGKCFSRLVHLKNHVTVHNRKKPFQCDMCEKPFNCESCGKSFSFLGSLKLHLRTHTGEKPFNCDVCGKCFSQLGNLRTHANSHKREKPFRCDVCGKHFSETRKLKSHSIIHTGEKPFNCDICGKSFSQLLFLKNHISRHTVDKAFKCNVCGKNFLRSAYLENHTRLHSGEKPFSCDVCGRGYAFLASLKSHIRSHTGEKPFKCDICGKAYAQSSNLKTHALVHALHTDDAPYKCSYCGKVFAYLSLLKKHEVVHMSKNTFRSEVCGKYFSESYRKMHAFIHIGEEAF</sequence>
<organism evidence="12 13">
    <name type="scientific">Periplaneta americana</name>
    <name type="common">American cockroach</name>
    <name type="synonym">Blatta americana</name>
    <dbReference type="NCBI Taxonomy" id="6978"/>
    <lineage>
        <taxon>Eukaryota</taxon>
        <taxon>Metazoa</taxon>
        <taxon>Ecdysozoa</taxon>
        <taxon>Arthropoda</taxon>
        <taxon>Hexapoda</taxon>
        <taxon>Insecta</taxon>
        <taxon>Pterygota</taxon>
        <taxon>Neoptera</taxon>
        <taxon>Polyneoptera</taxon>
        <taxon>Dictyoptera</taxon>
        <taxon>Blattodea</taxon>
        <taxon>Blattoidea</taxon>
        <taxon>Blattidae</taxon>
        <taxon>Blattinae</taxon>
        <taxon>Periplaneta</taxon>
    </lineage>
</organism>
<evidence type="ECO:0000313" key="12">
    <source>
        <dbReference type="EMBL" id="KAJ4425875.1"/>
    </source>
</evidence>
<dbReference type="InterPro" id="IPR036236">
    <property type="entry name" value="Znf_C2H2_sf"/>
</dbReference>
<dbReference type="SUPFAM" id="SSF57667">
    <property type="entry name" value="beta-beta-alpha zinc fingers"/>
    <property type="match status" value="6"/>
</dbReference>
<dbReference type="Proteomes" id="UP001148838">
    <property type="component" value="Unassembled WGS sequence"/>
</dbReference>
<keyword evidence="5" id="KW-0862">Zinc</keyword>
<dbReference type="SMART" id="SM00692">
    <property type="entry name" value="DM3"/>
    <property type="match status" value="1"/>
</dbReference>